<reference evidence="1" key="1">
    <citation type="submission" date="2019-08" db="EMBL/GenBank/DDBJ databases">
        <authorList>
            <person name="Kucharzyk K."/>
            <person name="Murdoch R.W."/>
            <person name="Higgins S."/>
            <person name="Loffler F."/>
        </authorList>
    </citation>
    <scope>NUCLEOTIDE SEQUENCE</scope>
</reference>
<gene>
    <name evidence="1" type="ORF">SDC9_106499</name>
</gene>
<dbReference type="AlphaFoldDB" id="A0A645B944"/>
<protein>
    <submittedName>
        <fullName evidence="1">Uncharacterized protein</fullName>
    </submittedName>
</protein>
<sequence length="56" mass="6263">MQTDCGNCEHAWIKCSTGWEPEDSGCNLEDEMTQDECDLAEVGKCPYFSAIEEAEL</sequence>
<dbReference type="EMBL" id="VSSQ01017394">
    <property type="protein sequence ID" value="MPM59653.1"/>
    <property type="molecule type" value="Genomic_DNA"/>
</dbReference>
<organism evidence="1">
    <name type="scientific">bioreactor metagenome</name>
    <dbReference type="NCBI Taxonomy" id="1076179"/>
    <lineage>
        <taxon>unclassified sequences</taxon>
        <taxon>metagenomes</taxon>
        <taxon>ecological metagenomes</taxon>
    </lineage>
</organism>
<accession>A0A645B944</accession>
<proteinExistence type="predicted"/>
<evidence type="ECO:0000313" key="1">
    <source>
        <dbReference type="EMBL" id="MPM59653.1"/>
    </source>
</evidence>
<comment type="caution">
    <text evidence="1">The sequence shown here is derived from an EMBL/GenBank/DDBJ whole genome shotgun (WGS) entry which is preliminary data.</text>
</comment>
<name>A0A645B944_9ZZZZ</name>